<sequence length="463" mass="49702">MIGKILIVDDVATNRIVLKVKLAAAGYTPLVASTGQNCLALALAESPDLILLDLNLPDMSGLQVLERLRAEPGLRHVPVIMVSANLETQARCAAFRAGADDFLLKPLDDQTLLARIRSFMRARDLVDSYAPHQGGIALLGLAEAQASFELPGIIALITARPDHALKLRREIAPHLSDRLLTLTPEEAMAEGSHPGATPDVFLIESDFNGPGSGLRLMSELRSRTHTRNAAFAVQSSQGCSTGAAVAFDLGAHDMITHSITPEELALRLARLLYRKREADGLRASVQDGLRLAVTDSLTGLHNRRYGMAQLAAIAEVSRRSGLDYAVMVVDLDRFKSVNDRWGHSAGDAVLIEVADRLSRNLRNGDLLARIGGEEFLIALPQTSLNDARTIAERLCHAVEETPVRLGGHVSLHVTVSIGLAASMDATAQAGKDSVADLIDRADRALLYAKSAGRNQVTISRTAA</sequence>
<evidence type="ECO:0000313" key="7">
    <source>
        <dbReference type="Proteomes" id="UP001157355"/>
    </source>
</evidence>
<dbReference type="InterPro" id="IPR029787">
    <property type="entry name" value="Nucleotide_cyclase"/>
</dbReference>
<dbReference type="InterPro" id="IPR011006">
    <property type="entry name" value="CheY-like_superfamily"/>
</dbReference>
<dbReference type="GO" id="GO:0043709">
    <property type="term" value="P:cell adhesion involved in single-species biofilm formation"/>
    <property type="evidence" value="ECO:0007669"/>
    <property type="project" value="TreeGrafter"/>
</dbReference>
<dbReference type="SMART" id="SM00267">
    <property type="entry name" value="GGDEF"/>
    <property type="match status" value="1"/>
</dbReference>
<dbReference type="PANTHER" id="PTHR45138:SF9">
    <property type="entry name" value="DIGUANYLATE CYCLASE DGCM-RELATED"/>
    <property type="match status" value="1"/>
</dbReference>
<evidence type="ECO:0000256" key="3">
    <source>
        <dbReference type="PROSITE-ProRule" id="PRU00169"/>
    </source>
</evidence>
<dbReference type="SMART" id="SM00448">
    <property type="entry name" value="REC"/>
    <property type="match status" value="1"/>
</dbReference>
<dbReference type="SUPFAM" id="SSF55073">
    <property type="entry name" value="Nucleotide cyclase"/>
    <property type="match status" value="1"/>
</dbReference>
<dbReference type="FunFam" id="3.30.70.270:FF:000001">
    <property type="entry name" value="Diguanylate cyclase domain protein"/>
    <property type="match status" value="1"/>
</dbReference>
<keyword evidence="3" id="KW-0597">Phosphoprotein</keyword>
<evidence type="ECO:0000313" key="6">
    <source>
        <dbReference type="EMBL" id="GLS86949.1"/>
    </source>
</evidence>
<dbReference type="SUPFAM" id="SSF52172">
    <property type="entry name" value="CheY-like"/>
    <property type="match status" value="2"/>
</dbReference>
<protein>
    <recommendedName>
        <fullName evidence="1">diguanylate cyclase</fullName>
        <ecNumber evidence="1">2.7.7.65</ecNumber>
    </recommendedName>
</protein>
<dbReference type="GO" id="GO:1902201">
    <property type="term" value="P:negative regulation of bacterial-type flagellum-dependent cell motility"/>
    <property type="evidence" value="ECO:0007669"/>
    <property type="project" value="TreeGrafter"/>
</dbReference>
<comment type="catalytic activity">
    <reaction evidence="2">
        <text>2 GTP = 3',3'-c-di-GMP + 2 diphosphate</text>
        <dbReference type="Rhea" id="RHEA:24898"/>
        <dbReference type="ChEBI" id="CHEBI:33019"/>
        <dbReference type="ChEBI" id="CHEBI:37565"/>
        <dbReference type="ChEBI" id="CHEBI:58805"/>
        <dbReference type="EC" id="2.7.7.65"/>
    </reaction>
</comment>
<evidence type="ECO:0000256" key="1">
    <source>
        <dbReference type="ARBA" id="ARBA00012528"/>
    </source>
</evidence>
<dbReference type="GO" id="GO:0052621">
    <property type="term" value="F:diguanylate cyclase activity"/>
    <property type="evidence" value="ECO:0007669"/>
    <property type="project" value="UniProtKB-EC"/>
</dbReference>
<dbReference type="Proteomes" id="UP001157355">
    <property type="component" value="Unassembled WGS sequence"/>
</dbReference>
<keyword evidence="7" id="KW-1185">Reference proteome</keyword>
<dbReference type="Pfam" id="PF00990">
    <property type="entry name" value="GGDEF"/>
    <property type="match status" value="1"/>
</dbReference>
<dbReference type="CDD" id="cd01949">
    <property type="entry name" value="GGDEF"/>
    <property type="match status" value="1"/>
</dbReference>
<name>A0AA37U3K4_9RHOB</name>
<dbReference type="GO" id="GO:0000160">
    <property type="term" value="P:phosphorelay signal transduction system"/>
    <property type="evidence" value="ECO:0007669"/>
    <property type="project" value="InterPro"/>
</dbReference>
<dbReference type="EMBL" id="BSPP01000007">
    <property type="protein sequence ID" value="GLS86949.1"/>
    <property type="molecule type" value="Genomic_DNA"/>
</dbReference>
<dbReference type="InterPro" id="IPR000160">
    <property type="entry name" value="GGDEF_dom"/>
</dbReference>
<dbReference type="InterPro" id="IPR043128">
    <property type="entry name" value="Rev_trsase/Diguanyl_cyclase"/>
</dbReference>
<dbReference type="GO" id="GO:0005886">
    <property type="term" value="C:plasma membrane"/>
    <property type="evidence" value="ECO:0007669"/>
    <property type="project" value="TreeGrafter"/>
</dbReference>
<comment type="caution">
    <text evidence="6">The sequence shown here is derived from an EMBL/GenBank/DDBJ whole genome shotgun (WGS) entry which is preliminary data.</text>
</comment>
<dbReference type="InterPro" id="IPR001789">
    <property type="entry name" value="Sig_transdc_resp-reg_receiver"/>
</dbReference>
<organism evidence="6 7">
    <name type="scientific">Cypionkella aquatica</name>
    <dbReference type="NCBI Taxonomy" id="1756042"/>
    <lineage>
        <taxon>Bacteria</taxon>
        <taxon>Pseudomonadati</taxon>
        <taxon>Pseudomonadota</taxon>
        <taxon>Alphaproteobacteria</taxon>
        <taxon>Rhodobacterales</taxon>
        <taxon>Paracoccaceae</taxon>
        <taxon>Cypionkella</taxon>
    </lineage>
</organism>
<dbReference type="PROSITE" id="PS50887">
    <property type="entry name" value="GGDEF"/>
    <property type="match status" value="1"/>
</dbReference>
<feature type="modified residue" description="4-aspartylphosphate" evidence="3">
    <location>
        <position position="53"/>
    </location>
</feature>
<dbReference type="Gene3D" id="3.40.50.2300">
    <property type="match status" value="1"/>
</dbReference>
<reference evidence="6 7" key="1">
    <citation type="journal article" date="2014" name="Int. J. Syst. Evol. Microbiol.">
        <title>Complete genome sequence of Corynebacterium casei LMG S-19264T (=DSM 44701T), isolated from a smear-ripened cheese.</title>
        <authorList>
            <consortium name="US DOE Joint Genome Institute (JGI-PGF)"/>
            <person name="Walter F."/>
            <person name="Albersmeier A."/>
            <person name="Kalinowski J."/>
            <person name="Ruckert C."/>
        </authorList>
    </citation>
    <scope>NUCLEOTIDE SEQUENCE [LARGE SCALE GENOMIC DNA]</scope>
    <source>
        <strain evidence="6 7">NBRC 111766</strain>
    </source>
</reference>
<dbReference type="PANTHER" id="PTHR45138">
    <property type="entry name" value="REGULATORY COMPONENTS OF SENSORY TRANSDUCTION SYSTEM"/>
    <property type="match status" value="1"/>
</dbReference>
<feature type="domain" description="Response regulatory" evidence="4">
    <location>
        <begin position="4"/>
        <end position="120"/>
    </location>
</feature>
<dbReference type="InterPro" id="IPR050469">
    <property type="entry name" value="Diguanylate_Cyclase"/>
</dbReference>
<dbReference type="Gene3D" id="3.30.70.270">
    <property type="match status" value="1"/>
</dbReference>
<feature type="domain" description="GGDEF" evidence="5">
    <location>
        <begin position="322"/>
        <end position="461"/>
    </location>
</feature>
<evidence type="ECO:0000259" key="5">
    <source>
        <dbReference type="PROSITE" id="PS50887"/>
    </source>
</evidence>
<dbReference type="EC" id="2.7.7.65" evidence="1"/>
<dbReference type="PROSITE" id="PS50110">
    <property type="entry name" value="RESPONSE_REGULATORY"/>
    <property type="match status" value="1"/>
</dbReference>
<accession>A0AA37U3K4</accession>
<dbReference type="Pfam" id="PF00072">
    <property type="entry name" value="Response_reg"/>
    <property type="match status" value="1"/>
</dbReference>
<dbReference type="NCBIfam" id="TIGR00254">
    <property type="entry name" value="GGDEF"/>
    <property type="match status" value="1"/>
</dbReference>
<dbReference type="RefSeq" id="WP_284325136.1">
    <property type="nucleotide sequence ID" value="NZ_BSPP01000007.1"/>
</dbReference>
<evidence type="ECO:0000256" key="2">
    <source>
        <dbReference type="ARBA" id="ARBA00034247"/>
    </source>
</evidence>
<evidence type="ECO:0000259" key="4">
    <source>
        <dbReference type="PROSITE" id="PS50110"/>
    </source>
</evidence>
<proteinExistence type="predicted"/>
<gene>
    <name evidence="6" type="ORF">GCM10010873_19230</name>
</gene>
<dbReference type="AlphaFoldDB" id="A0AA37U3K4"/>